<dbReference type="EMBL" id="AFBI03000030">
    <property type="protein sequence ID" value="EJW03800.1"/>
    <property type="molecule type" value="Genomic_DNA"/>
</dbReference>
<gene>
    <name evidence="1" type="ORF">EDEG_01892</name>
</gene>
<evidence type="ECO:0000313" key="1">
    <source>
        <dbReference type="EMBL" id="EJW03800.1"/>
    </source>
</evidence>
<keyword evidence="2" id="KW-1185">Reference proteome</keyword>
<protein>
    <submittedName>
        <fullName evidence="1">Uncharacterized protein</fullName>
    </submittedName>
</protein>
<accession>J9DMH4</accession>
<comment type="caution">
    <text evidence="1">The sequence shown here is derived from an EMBL/GenBank/DDBJ whole genome shotgun (WGS) entry which is preliminary data.</text>
</comment>
<dbReference type="HOGENOM" id="CLU_1835142_0_0_1"/>
<reference evidence="2" key="2">
    <citation type="submission" date="2015-07" db="EMBL/GenBank/DDBJ databases">
        <title>Contrasting host-pathogen interactions and genome evolution in two generalist and specialist microsporidian pathogens of mosquitoes.</title>
        <authorList>
            <consortium name="The Broad Institute Genomics Platform"/>
            <consortium name="The Broad Institute Genome Sequencing Center for Infectious Disease"/>
            <person name="Cuomo C.A."/>
            <person name="Sanscrainte N.D."/>
            <person name="Goldberg J.M."/>
            <person name="Heiman D."/>
            <person name="Young S."/>
            <person name="Zeng Q."/>
            <person name="Becnel J.J."/>
            <person name="Birren B.W."/>
        </authorList>
    </citation>
    <scope>NUCLEOTIDE SEQUENCE [LARGE SCALE GENOMIC DNA]</scope>
    <source>
        <strain evidence="2">USNM 41457</strain>
    </source>
</reference>
<proteinExistence type="predicted"/>
<dbReference type="Proteomes" id="UP000003163">
    <property type="component" value="Unassembled WGS sequence"/>
</dbReference>
<reference evidence="1 2" key="1">
    <citation type="submission" date="2011-08" db="EMBL/GenBank/DDBJ databases">
        <authorList>
            <person name="Liu Z.J."/>
            <person name="Shi F.L."/>
            <person name="Lu J.Q."/>
            <person name="Li M."/>
            <person name="Wang Z.L."/>
        </authorList>
    </citation>
    <scope>NUCLEOTIDE SEQUENCE [LARGE SCALE GENOMIC DNA]</scope>
    <source>
        <strain evidence="1 2">USNM 41457</strain>
    </source>
</reference>
<name>J9DMH4_EDHAE</name>
<organism evidence="1 2">
    <name type="scientific">Edhazardia aedis (strain USNM 41457)</name>
    <name type="common">Microsporidian parasite</name>
    <dbReference type="NCBI Taxonomy" id="1003232"/>
    <lineage>
        <taxon>Eukaryota</taxon>
        <taxon>Fungi</taxon>
        <taxon>Fungi incertae sedis</taxon>
        <taxon>Microsporidia</taxon>
        <taxon>Edhazardia</taxon>
    </lineage>
</organism>
<dbReference type="InParanoid" id="J9DMH4"/>
<dbReference type="AlphaFoldDB" id="J9DMH4"/>
<dbReference type="VEuPathDB" id="MicrosporidiaDB:EDEG_01892"/>
<evidence type="ECO:0000313" key="2">
    <source>
        <dbReference type="Proteomes" id="UP000003163"/>
    </source>
</evidence>
<sequence length="140" mass="16473">MPFRKNNYIFNFDQTELSNTKDRALDDKMGPRSNRKHFNQNKTSRFAFIENKTEKKQQKTVLQRGYTEKKVRITLFILEGCVGFKNLTLREKMTKAVENSSVKFGEWFYEIGENGDLPKSWEHFKKVVVGFCTETGIECI</sequence>